<proteinExistence type="predicted"/>
<evidence type="ECO:0000313" key="1">
    <source>
        <dbReference type="EMBL" id="MBX68666.1"/>
    </source>
</evidence>
<protein>
    <submittedName>
        <fullName evidence="1">Uncharacterized protein</fullName>
    </submittedName>
</protein>
<organism evidence="1">
    <name type="scientific">Rhizophora mucronata</name>
    <name type="common">Asiatic mangrove</name>
    <dbReference type="NCBI Taxonomy" id="61149"/>
    <lineage>
        <taxon>Eukaryota</taxon>
        <taxon>Viridiplantae</taxon>
        <taxon>Streptophyta</taxon>
        <taxon>Embryophyta</taxon>
        <taxon>Tracheophyta</taxon>
        <taxon>Spermatophyta</taxon>
        <taxon>Magnoliopsida</taxon>
        <taxon>eudicotyledons</taxon>
        <taxon>Gunneridae</taxon>
        <taxon>Pentapetalae</taxon>
        <taxon>rosids</taxon>
        <taxon>fabids</taxon>
        <taxon>Malpighiales</taxon>
        <taxon>Rhizophoraceae</taxon>
        <taxon>Rhizophora</taxon>
    </lineage>
</organism>
<reference evidence="1" key="1">
    <citation type="submission" date="2018-02" db="EMBL/GenBank/DDBJ databases">
        <title>Rhizophora mucronata_Transcriptome.</title>
        <authorList>
            <person name="Meera S.P."/>
            <person name="Sreeshan A."/>
            <person name="Augustine A."/>
        </authorList>
    </citation>
    <scope>NUCLEOTIDE SEQUENCE</scope>
    <source>
        <tissue evidence="1">Leaf</tissue>
    </source>
</reference>
<dbReference type="AlphaFoldDB" id="A0A2P2QNR4"/>
<accession>A0A2P2QNR4</accession>
<name>A0A2P2QNR4_RHIMU</name>
<dbReference type="EMBL" id="GGEC01088182">
    <property type="protein sequence ID" value="MBX68666.1"/>
    <property type="molecule type" value="Transcribed_RNA"/>
</dbReference>
<sequence length="48" mass="5554">MLKVLMCYCLGFSCSRLFGCFLVLHLSLISVIKWTNCVLTILRLQFLL</sequence>